<protein>
    <submittedName>
        <fullName evidence="2">Exo-alpha-sialidase</fullName>
    </submittedName>
</protein>
<evidence type="ECO:0000313" key="3">
    <source>
        <dbReference type="Proteomes" id="UP000886689"/>
    </source>
</evidence>
<dbReference type="Proteomes" id="UP000886689">
    <property type="component" value="Unassembled WGS sequence"/>
</dbReference>
<dbReference type="InterPro" id="IPR036278">
    <property type="entry name" value="Sialidase_sf"/>
</dbReference>
<feature type="signal peptide" evidence="1">
    <location>
        <begin position="1"/>
        <end position="18"/>
    </location>
</feature>
<dbReference type="SUPFAM" id="SSF50939">
    <property type="entry name" value="Sialidases"/>
    <property type="match status" value="1"/>
</dbReference>
<reference evidence="2" key="1">
    <citation type="submission" date="2020-10" db="EMBL/GenBank/DDBJ databases">
        <title>Connecting structure to function with the recovery of over 1000 high-quality activated sludge metagenome-assembled genomes encoding full-length rRNA genes using long-read sequencing.</title>
        <authorList>
            <person name="Singleton C.M."/>
            <person name="Petriglieri F."/>
            <person name="Kristensen J.M."/>
            <person name="Kirkegaard R.H."/>
            <person name="Michaelsen T.Y."/>
            <person name="Andersen M.H."/>
            <person name="Karst S.M."/>
            <person name="Dueholm M.S."/>
            <person name="Nielsen P.H."/>
            <person name="Albertsen M."/>
        </authorList>
    </citation>
    <scope>NUCLEOTIDE SEQUENCE</scope>
    <source>
        <strain evidence="2">Hirt_18-Q3-R61-65_BATAC.395</strain>
    </source>
</reference>
<evidence type="ECO:0000256" key="1">
    <source>
        <dbReference type="SAM" id="SignalP"/>
    </source>
</evidence>
<dbReference type="CDD" id="cd15482">
    <property type="entry name" value="Sialidase_non-viral"/>
    <property type="match status" value="2"/>
</dbReference>
<dbReference type="AlphaFoldDB" id="A0A9D7PQW5"/>
<gene>
    <name evidence="2" type="ORF">IPL58_02910</name>
</gene>
<comment type="caution">
    <text evidence="2">The sequence shown here is derived from an EMBL/GenBank/DDBJ whole genome shotgun (WGS) entry which is preliminary data.</text>
</comment>
<name>A0A9D7PQW5_9PROT</name>
<proteinExistence type="predicted"/>
<accession>A0A9D7PQW5</accession>
<organism evidence="2 3">
    <name type="scientific">Candidatus Proximibacter danicus</name>
    <dbReference type="NCBI Taxonomy" id="2954365"/>
    <lineage>
        <taxon>Bacteria</taxon>
        <taxon>Pseudomonadati</taxon>
        <taxon>Pseudomonadota</taxon>
        <taxon>Betaproteobacteria</taxon>
        <taxon>Candidatus Proximibacter</taxon>
    </lineage>
</organism>
<dbReference type="EMBL" id="JADJUC010000002">
    <property type="protein sequence ID" value="MBK8523152.1"/>
    <property type="molecule type" value="Genomic_DNA"/>
</dbReference>
<sequence length="401" mass="43351">MRPLLAVVFSLAVLPLTAQEQHANNAARDAMSKHWQDRLTASVGSSVSVAADETGRLWLARMEKGHVWVSRSDDGGKTFAGDVKVNPEPEAILADGQNRPKVVAGGGMVAVTWAQALPKLHTGHVRFARSVDGGRSFSSPVIVNSDREEIGHSFPTLAMNSQGRMALVWLDSREKTAQAKAGNKHLGSSIFYVVSENRGETFSANTMLADHSCECCRIGLAFAPNGEAQAQWRHVFGDNIRDFAVAPLVPGAKMQRASEDDWKIAACPHHGGDLAIDESGRRHLVWFTGSPKGPGIYYRHADGERMSPPLALGNPDTQAGNPTVFARDGRAWLAWREFDGKQYRVMTQHSDDRGEKWSAPTALATAGNAADLPLFVAGAGKPLLAWYADGAVRIFDLGVQP</sequence>
<keyword evidence="1" id="KW-0732">Signal</keyword>
<feature type="chain" id="PRO_5039348176" evidence="1">
    <location>
        <begin position="19"/>
        <end position="401"/>
    </location>
</feature>
<evidence type="ECO:0000313" key="2">
    <source>
        <dbReference type="EMBL" id="MBK8523152.1"/>
    </source>
</evidence>
<dbReference type="Gene3D" id="2.120.10.10">
    <property type="match status" value="1"/>
</dbReference>